<evidence type="ECO:0000259" key="6">
    <source>
        <dbReference type="PROSITE" id="PS51332"/>
    </source>
</evidence>
<gene>
    <name evidence="7" type="ORF">METZ01_LOCUS506155</name>
</gene>
<comment type="cofactor">
    <cofactor evidence="1">
        <name>[4Fe-4S] cluster</name>
        <dbReference type="ChEBI" id="CHEBI:49883"/>
    </cofactor>
</comment>
<dbReference type="PROSITE" id="PS51332">
    <property type="entry name" value="B12_BINDING"/>
    <property type="match status" value="1"/>
</dbReference>
<dbReference type="GO" id="GO:0051536">
    <property type="term" value="F:iron-sulfur cluster binding"/>
    <property type="evidence" value="ECO:0007669"/>
    <property type="project" value="UniProtKB-KW"/>
</dbReference>
<evidence type="ECO:0000256" key="2">
    <source>
        <dbReference type="ARBA" id="ARBA00022691"/>
    </source>
</evidence>
<dbReference type="InterPro" id="IPR051198">
    <property type="entry name" value="BchE-like"/>
</dbReference>
<keyword evidence="5" id="KW-0411">Iron-sulfur</keyword>
<sequence length="142" mass="16100">MLSMQKSKKDLKLLFVNPCLRPGGFTKVLPVGLASVMTYFETKEYDFTLLDIDINEYDDAYVENYIKNNHFDIILTGTIVTHYKWIKWFVNMAKIQQPNSTIIVGNSVAGSIPELFLEKTKGDIVVIGEGEITAYEAVEAIR</sequence>
<name>A0A383E9C5_9ZZZZ</name>
<keyword evidence="4" id="KW-0408">Iron</keyword>
<proteinExistence type="predicted"/>
<dbReference type="EMBL" id="UINC01223910">
    <property type="protein sequence ID" value="SVE53301.1"/>
    <property type="molecule type" value="Genomic_DNA"/>
</dbReference>
<dbReference type="PANTHER" id="PTHR43409:SF4">
    <property type="entry name" value="RADICAL SAM SUPERFAMILY PROTEIN"/>
    <property type="match status" value="1"/>
</dbReference>
<reference evidence="7" key="1">
    <citation type="submission" date="2018-05" db="EMBL/GenBank/DDBJ databases">
        <authorList>
            <person name="Lanie J.A."/>
            <person name="Ng W.-L."/>
            <person name="Kazmierczak K.M."/>
            <person name="Andrzejewski T.M."/>
            <person name="Davidsen T.M."/>
            <person name="Wayne K.J."/>
            <person name="Tettelin H."/>
            <person name="Glass J.I."/>
            <person name="Rusch D."/>
            <person name="Podicherti R."/>
            <person name="Tsui H.-C.T."/>
            <person name="Winkler M.E."/>
        </authorList>
    </citation>
    <scope>NUCLEOTIDE SEQUENCE</scope>
</reference>
<dbReference type="PANTHER" id="PTHR43409">
    <property type="entry name" value="ANAEROBIC MAGNESIUM-PROTOPORPHYRIN IX MONOMETHYL ESTER CYCLASE-RELATED"/>
    <property type="match status" value="1"/>
</dbReference>
<organism evidence="7">
    <name type="scientific">marine metagenome</name>
    <dbReference type="NCBI Taxonomy" id="408172"/>
    <lineage>
        <taxon>unclassified sequences</taxon>
        <taxon>metagenomes</taxon>
        <taxon>ecological metagenomes</taxon>
    </lineage>
</organism>
<dbReference type="AlphaFoldDB" id="A0A383E9C5"/>
<keyword evidence="3" id="KW-0479">Metal-binding</keyword>
<protein>
    <recommendedName>
        <fullName evidence="6">B12-binding domain-containing protein</fullName>
    </recommendedName>
</protein>
<dbReference type="GO" id="GO:0046872">
    <property type="term" value="F:metal ion binding"/>
    <property type="evidence" value="ECO:0007669"/>
    <property type="project" value="UniProtKB-KW"/>
</dbReference>
<accession>A0A383E9C5</accession>
<feature type="non-terminal residue" evidence="7">
    <location>
        <position position="142"/>
    </location>
</feature>
<dbReference type="Pfam" id="PF02310">
    <property type="entry name" value="B12-binding"/>
    <property type="match status" value="1"/>
</dbReference>
<dbReference type="GO" id="GO:0031419">
    <property type="term" value="F:cobalamin binding"/>
    <property type="evidence" value="ECO:0007669"/>
    <property type="project" value="InterPro"/>
</dbReference>
<keyword evidence="2" id="KW-0949">S-adenosyl-L-methionine</keyword>
<dbReference type="InterPro" id="IPR006158">
    <property type="entry name" value="Cobalamin-bd"/>
</dbReference>
<evidence type="ECO:0000256" key="4">
    <source>
        <dbReference type="ARBA" id="ARBA00023004"/>
    </source>
</evidence>
<evidence type="ECO:0000313" key="7">
    <source>
        <dbReference type="EMBL" id="SVE53301.1"/>
    </source>
</evidence>
<evidence type="ECO:0000256" key="5">
    <source>
        <dbReference type="ARBA" id="ARBA00023014"/>
    </source>
</evidence>
<dbReference type="Gene3D" id="3.40.50.280">
    <property type="entry name" value="Cobalamin-binding domain"/>
    <property type="match status" value="1"/>
</dbReference>
<feature type="domain" description="B12-binding" evidence="6">
    <location>
        <begin position="12"/>
        <end position="142"/>
    </location>
</feature>
<evidence type="ECO:0000256" key="1">
    <source>
        <dbReference type="ARBA" id="ARBA00001966"/>
    </source>
</evidence>
<evidence type="ECO:0000256" key="3">
    <source>
        <dbReference type="ARBA" id="ARBA00022723"/>
    </source>
</evidence>